<dbReference type="Proteomes" id="UP001304998">
    <property type="component" value="Segment"/>
</dbReference>
<gene>
    <name evidence="1" type="ORF">P643_60</name>
</gene>
<evidence type="ECO:0000313" key="1">
    <source>
        <dbReference type="EMBL" id="WNA15639.1"/>
    </source>
</evidence>
<proteinExistence type="predicted"/>
<protein>
    <submittedName>
        <fullName evidence="1">Uncharacterized protein</fullName>
    </submittedName>
</protein>
<name>A0AAX4ASW3_9CAUD</name>
<keyword evidence="2" id="KW-1185">Reference proteome</keyword>
<accession>A0AAX4ASW3</accession>
<organism evidence="1 2">
    <name type="scientific">Klebsiella phage QL</name>
    <dbReference type="NCBI Taxonomy" id="3062018"/>
    <lineage>
        <taxon>Viruses</taxon>
        <taxon>Duplodnaviria</taxon>
        <taxon>Heunggongvirae</taxon>
        <taxon>Uroviricota</taxon>
        <taxon>Caudoviricetes</taxon>
        <taxon>Autographivirales</taxon>
        <taxon>Autoscriptoviridae</taxon>
        <taxon>Slopekvirinae</taxon>
        <taxon>Drulisvirus</taxon>
        <taxon>Drulisvirus QL</taxon>
    </lineage>
</organism>
<evidence type="ECO:0000313" key="2">
    <source>
        <dbReference type="Proteomes" id="UP001304998"/>
    </source>
</evidence>
<reference evidence="1 2" key="1">
    <citation type="submission" date="2023-06" db="EMBL/GenBank/DDBJ databases">
        <authorList>
            <person name="Lu Y."/>
        </authorList>
    </citation>
    <scope>NUCLEOTIDE SEQUENCE [LARGE SCALE GENOMIC DNA]</scope>
</reference>
<dbReference type="EMBL" id="OR230584">
    <property type="protein sequence ID" value="WNA15639.1"/>
    <property type="molecule type" value="Genomic_DNA"/>
</dbReference>
<sequence>MSRLGRHRTSQGTGPPRKSAYYVVRYLSYSVNQNLSSVYFLLPYYLLRDSI</sequence>